<dbReference type="PROSITE" id="PS51257">
    <property type="entry name" value="PROKAR_LIPOPROTEIN"/>
    <property type="match status" value="1"/>
</dbReference>
<organism evidence="3 6">
    <name type="scientific">Pseudoduganella umbonata</name>
    <dbReference type="NCBI Taxonomy" id="864828"/>
    <lineage>
        <taxon>Bacteria</taxon>
        <taxon>Pseudomonadati</taxon>
        <taxon>Pseudomonadota</taxon>
        <taxon>Betaproteobacteria</taxon>
        <taxon>Burkholderiales</taxon>
        <taxon>Oxalobacteraceae</taxon>
        <taxon>Telluria group</taxon>
        <taxon>Pseudoduganella</taxon>
    </lineage>
</organism>
<dbReference type="Pfam" id="PF00149">
    <property type="entry name" value="Metallophos"/>
    <property type="match status" value="1"/>
</dbReference>
<dbReference type="EMBL" id="CP040017">
    <property type="protein sequence ID" value="QCP12117.1"/>
    <property type="molecule type" value="Genomic_DNA"/>
</dbReference>
<sequence length="469" mass="50388">MRLLPPRFTRPVFASLAAAILAGCATAPLPPDVLSTWVVLGEEGAATARVITVAAACPTLDVDGRPVPMAVRAAPATIAQRSTASSPEDSKPSAFPVLACEAPLPAGTQKAALAGIELPLPRHEARRIVVIGDTGCRLKKADHAWQACNDPEQFPFAGVTAAAARWRPDLVIHVGDYHYRENPCPDGNAGCAGSPWGYGWDTWREDFFRPAEPLLRAAPWVMVRGNHESCARAGQGWWRFLDPRPLQAGRDCNAQGDDATGDYSDPYAVPLGGDAQLIVVDTAATSWRGLKPGDTGFDRYRDAYAQAEALSRRTTWNLLANHHPVLGFGAGLDKASQVRLELGDAGLQQSFGSVNPMLLPPRVQALLSGHVHMWQQVSFRTDHPSQFVAGFSGTQEDVVPLPDDVSTVQPAPGAEIAQFSAWQGGFGFMTMERTGPDTWQVTVHDRGGQVRNRCLLKGRTSSCAIGRVP</sequence>
<evidence type="ECO:0000313" key="3">
    <source>
        <dbReference type="EMBL" id="MBB3220344.1"/>
    </source>
</evidence>
<protein>
    <submittedName>
        <fullName evidence="4">Metallophosphoesterase</fullName>
    </submittedName>
</protein>
<reference evidence="4 5" key="1">
    <citation type="submission" date="2019-05" db="EMBL/GenBank/DDBJ databases">
        <title>Draft Genome Sequences of Six Type Strains of the Genus Massilia.</title>
        <authorList>
            <person name="Miess H."/>
            <person name="Frediansyhah A."/>
            <person name="Gross H."/>
        </authorList>
    </citation>
    <scope>NUCLEOTIDE SEQUENCE [LARGE SCALE GENOMIC DNA]</scope>
    <source>
        <strain evidence="4 5">DSMZ 26121</strain>
    </source>
</reference>
<dbReference type="AlphaFoldDB" id="A0A4P8HQQ1"/>
<gene>
    <name evidence="4" type="ORF">FCL38_18115</name>
    <name evidence="3" type="ORF">FHS02_001143</name>
</gene>
<dbReference type="InterPro" id="IPR029052">
    <property type="entry name" value="Metallo-depent_PP-like"/>
</dbReference>
<dbReference type="GO" id="GO:0016787">
    <property type="term" value="F:hydrolase activity"/>
    <property type="evidence" value="ECO:0007669"/>
    <property type="project" value="InterPro"/>
</dbReference>
<evidence type="ECO:0000256" key="1">
    <source>
        <dbReference type="SAM" id="SignalP"/>
    </source>
</evidence>
<feature type="signal peptide" evidence="1">
    <location>
        <begin position="1"/>
        <end position="27"/>
    </location>
</feature>
<dbReference type="InterPro" id="IPR004843">
    <property type="entry name" value="Calcineurin-like_PHP"/>
</dbReference>
<reference evidence="3 6" key="2">
    <citation type="submission" date="2020-08" db="EMBL/GenBank/DDBJ databases">
        <title>Genomic Encyclopedia of Type Strains, Phase III (KMG-III): the genomes of soil and plant-associated and newly described type strains.</title>
        <authorList>
            <person name="Whitman W."/>
        </authorList>
    </citation>
    <scope>NUCLEOTIDE SEQUENCE [LARGE SCALE GENOMIC DNA]</scope>
    <source>
        <strain evidence="3 6">CECT 7753</strain>
    </source>
</reference>
<feature type="domain" description="Calcineurin-like phosphoesterase" evidence="2">
    <location>
        <begin position="127"/>
        <end position="372"/>
    </location>
</feature>
<feature type="chain" id="PRO_5044607348" evidence="1">
    <location>
        <begin position="28"/>
        <end position="469"/>
    </location>
</feature>
<evidence type="ECO:0000259" key="2">
    <source>
        <dbReference type="Pfam" id="PF00149"/>
    </source>
</evidence>
<dbReference type="RefSeq" id="WP_137314957.1">
    <property type="nucleotide sequence ID" value="NZ_CP040017.1"/>
</dbReference>
<dbReference type="OrthoDB" id="9763403at2"/>
<dbReference type="SUPFAM" id="SSF56300">
    <property type="entry name" value="Metallo-dependent phosphatases"/>
    <property type="match status" value="1"/>
</dbReference>
<evidence type="ECO:0000313" key="5">
    <source>
        <dbReference type="Proteomes" id="UP000298763"/>
    </source>
</evidence>
<proteinExistence type="predicted"/>
<evidence type="ECO:0000313" key="4">
    <source>
        <dbReference type="EMBL" id="QCP12117.1"/>
    </source>
</evidence>
<accession>A0A4P8HQQ1</accession>
<keyword evidence="5" id="KW-1185">Reference proteome</keyword>
<dbReference type="EMBL" id="JACHXS010000002">
    <property type="protein sequence ID" value="MBB3220344.1"/>
    <property type="molecule type" value="Genomic_DNA"/>
</dbReference>
<dbReference type="Proteomes" id="UP000584325">
    <property type="component" value="Unassembled WGS sequence"/>
</dbReference>
<dbReference type="Proteomes" id="UP000298763">
    <property type="component" value="Chromosome"/>
</dbReference>
<evidence type="ECO:0000313" key="6">
    <source>
        <dbReference type="Proteomes" id="UP000584325"/>
    </source>
</evidence>
<dbReference type="Gene3D" id="3.60.21.10">
    <property type="match status" value="1"/>
</dbReference>
<keyword evidence="1" id="KW-0732">Signal</keyword>
<name>A0A4P8HQQ1_9BURK</name>